<dbReference type="Gene3D" id="1.10.357.10">
    <property type="entry name" value="Tetracycline Repressor, domain 2"/>
    <property type="match status" value="1"/>
</dbReference>
<dbReference type="PROSITE" id="PS50977">
    <property type="entry name" value="HTH_TETR_2"/>
    <property type="match status" value="1"/>
</dbReference>
<dbReference type="Pfam" id="PF00440">
    <property type="entry name" value="TetR_N"/>
    <property type="match status" value="1"/>
</dbReference>
<dbReference type="InterPro" id="IPR050109">
    <property type="entry name" value="HTH-type_TetR-like_transc_reg"/>
</dbReference>
<dbReference type="AlphaFoldDB" id="A0A1I6SPA2"/>
<dbReference type="PRINTS" id="PR00455">
    <property type="entry name" value="HTHTETR"/>
</dbReference>
<feature type="DNA-binding region" description="H-T-H motif" evidence="5">
    <location>
        <begin position="37"/>
        <end position="56"/>
    </location>
</feature>
<dbReference type="InterPro" id="IPR009057">
    <property type="entry name" value="Homeodomain-like_sf"/>
</dbReference>
<dbReference type="GO" id="GO:0000976">
    <property type="term" value="F:transcription cis-regulatory region binding"/>
    <property type="evidence" value="ECO:0007669"/>
    <property type="project" value="TreeGrafter"/>
</dbReference>
<evidence type="ECO:0000256" key="5">
    <source>
        <dbReference type="PROSITE-ProRule" id="PRU00335"/>
    </source>
</evidence>
<dbReference type="PANTHER" id="PTHR30055:SF234">
    <property type="entry name" value="HTH-TYPE TRANSCRIPTIONAL REGULATOR BETI"/>
    <property type="match status" value="1"/>
</dbReference>
<dbReference type="Proteomes" id="UP000198852">
    <property type="component" value="Unassembled WGS sequence"/>
</dbReference>
<dbReference type="EMBL" id="FOZX01000005">
    <property type="protein sequence ID" value="SFS78710.1"/>
    <property type="molecule type" value="Genomic_DNA"/>
</dbReference>
<evidence type="ECO:0000313" key="8">
    <source>
        <dbReference type="Proteomes" id="UP000198852"/>
    </source>
</evidence>
<keyword evidence="4" id="KW-0804">Transcription</keyword>
<evidence type="ECO:0000259" key="6">
    <source>
        <dbReference type="PROSITE" id="PS50977"/>
    </source>
</evidence>
<keyword evidence="1" id="KW-0678">Repressor</keyword>
<proteinExistence type="predicted"/>
<dbReference type="SUPFAM" id="SSF48498">
    <property type="entry name" value="Tetracyclin repressor-like, C-terminal domain"/>
    <property type="match status" value="1"/>
</dbReference>
<evidence type="ECO:0000256" key="3">
    <source>
        <dbReference type="ARBA" id="ARBA00023125"/>
    </source>
</evidence>
<feature type="domain" description="HTH tetR-type" evidence="6">
    <location>
        <begin position="14"/>
        <end position="74"/>
    </location>
</feature>
<keyword evidence="8" id="KW-1185">Reference proteome</keyword>
<dbReference type="InterPro" id="IPR001647">
    <property type="entry name" value="HTH_TetR"/>
</dbReference>
<keyword evidence="2" id="KW-0805">Transcription regulation</keyword>
<reference evidence="8" key="1">
    <citation type="submission" date="2016-10" db="EMBL/GenBank/DDBJ databases">
        <authorList>
            <person name="Varghese N."/>
            <person name="Submissions S."/>
        </authorList>
    </citation>
    <scope>NUCLEOTIDE SEQUENCE [LARGE SCALE GENOMIC DNA]</scope>
    <source>
        <strain evidence="8">DSM 44771</strain>
    </source>
</reference>
<dbReference type="Pfam" id="PF13977">
    <property type="entry name" value="TetR_C_6"/>
    <property type="match status" value="1"/>
</dbReference>
<dbReference type="InterPro" id="IPR036271">
    <property type="entry name" value="Tet_transcr_reg_TetR-rel_C_sf"/>
</dbReference>
<organism evidence="7 8">
    <name type="scientific">Saccharopolyspora flava</name>
    <dbReference type="NCBI Taxonomy" id="95161"/>
    <lineage>
        <taxon>Bacteria</taxon>
        <taxon>Bacillati</taxon>
        <taxon>Actinomycetota</taxon>
        <taxon>Actinomycetes</taxon>
        <taxon>Pseudonocardiales</taxon>
        <taxon>Pseudonocardiaceae</taxon>
        <taxon>Saccharopolyspora</taxon>
    </lineage>
</organism>
<dbReference type="PANTHER" id="PTHR30055">
    <property type="entry name" value="HTH-TYPE TRANSCRIPTIONAL REGULATOR RUTR"/>
    <property type="match status" value="1"/>
</dbReference>
<sequence>MPTQDRRTQRERREHAEAALISAAAELVVDTGVRSLTLARVGEKAGYSRGIVSHHFGSKQGLLDALARALQSGFVPGLDEQPPGLERLLALVGGYLRALGSRSVTGRAFLLLWAESMTSAELKPAFRDRDVGFRHDIAAEVAAGIADGAVRADADPADVAVAVVGQLRGIGMQYLLDPDAVDLDRLGDEVTDHWRRALAPDEPSAP</sequence>
<dbReference type="STRING" id="95161.SAMN05660874_03279"/>
<accession>A0A1I6SPA2</accession>
<gene>
    <name evidence="7" type="ORF">SAMN05660874_03279</name>
</gene>
<dbReference type="OrthoDB" id="9806334at2"/>
<dbReference type="RefSeq" id="WP_093418556.1">
    <property type="nucleotide sequence ID" value="NZ_FOZX01000005.1"/>
</dbReference>
<evidence type="ECO:0000256" key="4">
    <source>
        <dbReference type="ARBA" id="ARBA00023163"/>
    </source>
</evidence>
<protein>
    <submittedName>
        <fullName evidence="7">Transcriptional regulator, TetR family</fullName>
    </submittedName>
</protein>
<dbReference type="SUPFAM" id="SSF46689">
    <property type="entry name" value="Homeodomain-like"/>
    <property type="match status" value="1"/>
</dbReference>
<evidence type="ECO:0000313" key="7">
    <source>
        <dbReference type="EMBL" id="SFS78710.1"/>
    </source>
</evidence>
<dbReference type="InterPro" id="IPR039538">
    <property type="entry name" value="BetI_C"/>
</dbReference>
<name>A0A1I6SPA2_9PSEU</name>
<evidence type="ECO:0000256" key="1">
    <source>
        <dbReference type="ARBA" id="ARBA00022491"/>
    </source>
</evidence>
<dbReference type="GO" id="GO:0003700">
    <property type="term" value="F:DNA-binding transcription factor activity"/>
    <property type="evidence" value="ECO:0007669"/>
    <property type="project" value="TreeGrafter"/>
</dbReference>
<evidence type="ECO:0000256" key="2">
    <source>
        <dbReference type="ARBA" id="ARBA00023015"/>
    </source>
</evidence>
<keyword evidence="3 5" id="KW-0238">DNA-binding</keyword>